<dbReference type="PANTHER" id="PTHR36855:SF1">
    <property type="entry name" value="PEROXISOME MEMBRANE ANCHOR PROTEIN PEX14P N-TERMINAL DOMAIN-CONTAINING PROTEIN"/>
    <property type="match status" value="1"/>
</dbReference>
<dbReference type="Proteomes" id="UP000001554">
    <property type="component" value="Chromosome 2"/>
</dbReference>
<dbReference type="Pfam" id="PF17733">
    <property type="entry name" value="KPWE_dom"/>
    <property type="match status" value="1"/>
</dbReference>
<feature type="domain" description="Peroxisomal membrane protein PEX14-like KPWE" evidence="2">
    <location>
        <begin position="138"/>
        <end position="184"/>
    </location>
</feature>
<feature type="region of interest" description="Disordered" evidence="1">
    <location>
        <begin position="122"/>
        <end position="141"/>
    </location>
</feature>
<dbReference type="AlphaFoldDB" id="A0A9J7MH99"/>
<dbReference type="Pfam" id="PF25871">
    <property type="entry name" value="HTH_76"/>
    <property type="match status" value="1"/>
</dbReference>
<evidence type="ECO:0000313" key="4">
    <source>
        <dbReference type="Proteomes" id="UP000001554"/>
    </source>
</evidence>
<evidence type="ECO:0000259" key="2">
    <source>
        <dbReference type="Pfam" id="PF17733"/>
    </source>
</evidence>
<dbReference type="OrthoDB" id="9936937at2759"/>
<evidence type="ECO:0000256" key="1">
    <source>
        <dbReference type="SAM" id="MobiDB-lite"/>
    </source>
</evidence>
<dbReference type="RefSeq" id="XP_035667580.1">
    <property type="nucleotide sequence ID" value="XM_035811687.1"/>
</dbReference>
<proteinExistence type="predicted"/>
<protein>
    <submittedName>
        <fullName evidence="5">Uncharacterized protein LOC118410155</fullName>
    </submittedName>
</protein>
<gene>
    <name evidence="5" type="primary">LOC118410155</name>
</gene>
<dbReference type="GeneID" id="118410155"/>
<dbReference type="OMA" id="PINCEPT"/>
<dbReference type="KEGG" id="bfo:118410155"/>
<dbReference type="PANTHER" id="PTHR36855">
    <property type="entry name" value="CHROMOSOME 10, WHOLE GENOME SHOTGUN SEQUENCE"/>
    <property type="match status" value="1"/>
</dbReference>
<feature type="compositionally biased region" description="Low complexity" evidence="1">
    <location>
        <begin position="131"/>
        <end position="141"/>
    </location>
</feature>
<sequence>MKKMSQTMTTAEIEECDIYMDFYRYDFEHDQRFQDGFRKSLSAENTIQGEEFLRAKVFYFNKFCRRGTRDCIHVDGFKKWLDAMQQKEFTAGLGYQRPEGSPETKEDTSDAEVKFGLEDQTEVASANTTGTAESSTSSYPTSFSDIIHCVQEGKEIPGIEKLDVQPINCEPTLSTQTRPPKPWEGRT</sequence>
<reference evidence="5" key="2">
    <citation type="submission" date="2025-08" db="UniProtKB">
        <authorList>
            <consortium name="RefSeq"/>
        </authorList>
    </citation>
    <scope>IDENTIFICATION</scope>
    <source>
        <strain evidence="5">S238N-H82</strain>
        <tissue evidence="5">Testes</tissue>
    </source>
</reference>
<feature type="domain" description="PEX14-like helix-turn-helix" evidence="3">
    <location>
        <begin position="17"/>
        <end position="83"/>
    </location>
</feature>
<dbReference type="InterPro" id="IPR058841">
    <property type="entry name" value="HTH_76"/>
</dbReference>
<name>A0A9J7MH99_BRAFL</name>
<reference evidence="4" key="1">
    <citation type="journal article" date="2020" name="Nat. Ecol. Evol.">
        <title>Deeply conserved synteny resolves early events in vertebrate evolution.</title>
        <authorList>
            <person name="Simakov O."/>
            <person name="Marletaz F."/>
            <person name="Yue J.X."/>
            <person name="O'Connell B."/>
            <person name="Jenkins J."/>
            <person name="Brandt A."/>
            <person name="Calef R."/>
            <person name="Tung C.H."/>
            <person name="Huang T.K."/>
            <person name="Schmutz J."/>
            <person name="Satoh N."/>
            <person name="Yu J.K."/>
            <person name="Putnam N.H."/>
            <person name="Green R.E."/>
            <person name="Rokhsar D.S."/>
        </authorList>
    </citation>
    <scope>NUCLEOTIDE SEQUENCE [LARGE SCALE GENOMIC DNA]</scope>
    <source>
        <strain evidence="4">S238N-H82</strain>
    </source>
</reference>
<evidence type="ECO:0000259" key="3">
    <source>
        <dbReference type="Pfam" id="PF25871"/>
    </source>
</evidence>
<dbReference type="InterPro" id="IPR040554">
    <property type="entry name" value="KPWE_PEX14_dom"/>
</dbReference>
<keyword evidence="4" id="KW-1185">Reference proteome</keyword>
<accession>A0A9J7MH99</accession>
<organism evidence="4 5">
    <name type="scientific">Branchiostoma floridae</name>
    <name type="common">Florida lancelet</name>
    <name type="synonym">Amphioxus</name>
    <dbReference type="NCBI Taxonomy" id="7739"/>
    <lineage>
        <taxon>Eukaryota</taxon>
        <taxon>Metazoa</taxon>
        <taxon>Chordata</taxon>
        <taxon>Cephalochordata</taxon>
        <taxon>Leptocardii</taxon>
        <taxon>Amphioxiformes</taxon>
        <taxon>Branchiostomatidae</taxon>
        <taxon>Branchiostoma</taxon>
    </lineage>
</organism>
<feature type="region of interest" description="Disordered" evidence="1">
    <location>
        <begin position="167"/>
        <end position="187"/>
    </location>
</feature>
<evidence type="ECO:0000313" key="5">
    <source>
        <dbReference type="RefSeq" id="XP_035667580.1"/>
    </source>
</evidence>